<keyword evidence="5" id="KW-1185">Reference proteome</keyword>
<comment type="caution">
    <text evidence="4">The sequence shown here is derived from an EMBL/GenBank/DDBJ whole genome shotgun (WGS) entry which is preliminary data.</text>
</comment>
<dbReference type="InterPro" id="IPR036271">
    <property type="entry name" value="Tet_transcr_reg_TetR-rel_C_sf"/>
</dbReference>
<dbReference type="RefSeq" id="WP_214393477.1">
    <property type="nucleotide sequence ID" value="NZ_JAFLWW010000013.1"/>
</dbReference>
<dbReference type="GO" id="GO:0003700">
    <property type="term" value="F:DNA-binding transcription factor activity"/>
    <property type="evidence" value="ECO:0007669"/>
    <property type="project" value="TreeGrafter"/>
</dbReference>
<feature type="domain" description="HTH tetR-type" evidence="3">
    <location>
        <begin position="12"/>
        <end position="72"/>
    </location>
</feature>
<evidence type="ECO:0000256" key="2">
    <source>
        <dbReference type="PROSITE-ProRule" id="PRU00335"/>
    </source>
</evidence>
<dbReference type="SUPFAM" id="SSF48498">
    <property type="entry name" value="Tetracyclin repressor-like, C-terminal domain"/>
    <property type="match status" value="1"/>
</dbReference>
<sequence>MDSPHKRKKQPELVRRALLDQAARLAIGGGISSVTVQAVADAAGVTKGGFLHHFPHKQALIDALFQEVLDSFGDELDRLIAADADRFGCFTRAYITSVFAVEGPGRWSSQAALWMLMLTDATLRALWSDWFNSRLGQHHETDGAGHLAIVRLATDGLWLADLTNIEVPERDWLLEQLVAGTRQPLG</sequence>
<feature type="DNA-binding region" description="H-T-H motif" evidence="2">
    <location>
        <begin position="35"/>
        <end position="54"/>
    </location>
</feature>
<keyword evidence="1 2" id="KW-0238">DNA-binding</keyword>
<dbReference type="InterPro" id="IPR041479">
    <property type="entry name" value="TetR_CgmR_C"/>
</dbReference>
<evidence type="ECO:0000259" key="3">
    <source>
        <dbReference type="PROSITE" id="PS50977"/>
    </source>
</evidence>
<dbReference type="PANTHER" id="PTHR30055">
    <property type="entry name" value="HTH-TYPE TRANSCRIPTIONAL REGULATOR RUTR"/>
    <property type="match status" value="1"/>
</dbReference>
<dbReference type="PRINTS" id="PR00455">
    <property type="entry name" value="HTHTETR"/>
</dbReference>
<dbReference type="EMBL" id="JAFLWW010000013">
    <property type="protein sequence ID" value="MBT1159666.1"/>
    <property type="molecule type" value="Genomic_DNA"/>
</dbReference>
<dbReference type="InterPro" id="IPR009057">
    <property type="entry name" value="Homeodomain-like_sf"/>
</dbReference>
<dbReference type="InterPro" id="IPR050109">
    <property type="entry name" value="HTH-type_TetR-like_transc_reg"/>
</dbReference>
<name>A0A9X1AHH7_9HYPH</name>
<dbReference type="GO" id="GO:0000976">
    <property type="term" value="F:transcription cis-regulatory region binding"/>
    <property type="evidence" value="ECO:0007669"/>
    <property type="project" value="TreeGrafter"/>
</dbReference>
<dbReference type="Gene3D" id="1.10.357.10">
    <property type="entry name" value="Tetracycline Repressor, domain 2"/>
    <property type="match status" value="1"/>
</dbReference>
<accession>A0A9X1AHH7</accession>
<dbReference type="PROSITE" id="PS50977">
    <property type="entry name" value="HTH_TETR_2"/>
    <property type="match status" value="1"/>
</dbReference>
<dbReference type="PANTHER" id="PTHR30055:SF148">
    <property type="entry name" value="TETR-FAMILY TRANSCRIPTIONAL REGULATOR"/>
    <property type="match status" value="1"/>
</dbReference>
<evidence type="ECO:0000313" key="5">
    <source>
        <dbReference type="Proteomes" id="UP001138921"/>
    </source>
</evidence>
<evidence type="ECO:0000256" key="1">
    <source>
        <dbReference type="ARBA" id="ARBA00023125"/>
    </source>
</evidence>
<dbReference type="Proteomes" id="UP001138921">
    <property type="component" value="Unassembled WGS sequence"/>
</dbReference>
<dbReference type="AlphaFoldDB" id="A0A9X1AHH7"/>
<reference evidence="4" key="2">
    <citation type="submission" date="2021-03" db="EMBL/GenBank/DDBJ databases">
        <authorList>
            <person name="Artuso I."/>
            <person name="Turrini P."/>
            <person name="Pirolo M."/>
            <person name="Lugli G.A."/>
            <person name="Ventura M."/>
            <person name="Visca P."/>
        </authorList>
    </citation>
    <scope>NUCLEOTIDE SEQUENCE</scope>
    <source>
        <strain evidence="4">LMG 26462</strain>
    </source>
</reference>
<dbReference type="Pfam" id="PF17937">
    <property type="entry name" value="TetR_C_28"/>
    <property type="match status" value="1"/>
</dbReference>
<dbReference type="InterPro" id="IPR001647">
    <property type="entry name" value="HTH_TetR"/>
</dbReference>
<evidence type="ECO:0000313" key="4">
    <source>
        <dbReference type="EMBL" id="MBT1159666.1"/>
    </source>
</evidence>
<dbReference type="Pfam" id="PF00440">
    <property type="entry name" value="TetR_N"/>
    <property type="match status" value="1"/>
</dbReference>
<gene>
    <name evidence="4" type="ORF">J1C56_29375</name>
</gene>
<organism evidence="4 5">
    <name type="scientific">Aminobacter anthyllidis</name>
    <dbReference type="NCBI Taxonomy" id="1035067"/>
    <lineage>
        <taxon>Bacteria</taxon>
        <taxon>Pseudomonadati</taxon>
        <taxon>Pseudomonadota</taxon>
        <taxon>Alphaproteobacteria</taxon>
        <taxon>Hyphomicrobiales</taxon>
        <taxon>Phyllobacteriaceae</taxon>
        <taxon>Aminobacter</taxon>
    </lineage>
</organism>
<proteinExistence type="predicted"/>
<reference evidence="4" key="1">
    <citation type="journal article" date="2021" name="Microorganisms">
        <title>Phylogenomic Reconstruction and Metabolic Potential of the Genus Aminobacter.</title>
        <authorList>
            <person name="Artuso I."/>
            <person name="Turrini P."/>
            <person name="Pirolo M."/>
            <person name="Lugli G.A."/>
            <person name="Ventura M."/>
            <person name="Visca P."/>
        </authorList>
    </citation>
    <scope>NUCLEOTIDE SEQUENCE</scope>
    <source>
        <strain evidence="4">LMG 26462</strain>
    </source>
</reference>
<dbReference type="SUPFAM" id="SSF46689">
    <property type="entry name" value="Homeodomain-like"/>
    <property type="match status" value="1"/>
</dbReference>
<protein>
    <submittedName>
        <fullName evidence="4">TetR/AcrR family transcriptional regulator</fullName>
    </submittedName>
</protein>